<dbReference type="InterPro" id="IPR036179">
    <property type="entry name" value="Ig-like_dom_sf"/>
</dbReference>
<dbReference type="Gene3D" id="2.60.40.10">
    <property type="entry name" value="Immunoglobulins"/>
    <property type="match status" value="1"/>
</dbReference>
<dbReference type="InterPro" id="IPR003597">
    <property type="entry name" value="Ig_C1-set"/>
</dbReference>
<accession>A0A670YY60</accession>
<keyword evidence="3" id="KW-1185">Reference proteome</keyword>
<dbReference type="SUPFAM" id="SSF48726">
    <property type="entry name" value="Immunoglobulin"/>
    <property type="match status" value="1"/>
</dbReference>
<evidence type="ECO:0000313" key="2">
    <source>
        <dbReference type="Ensembl" id="ENSPTXP00000014438.1"/>
    </source>
</evidence>
<reference evidence="2" key="2">
    <citation type="submission" date="2025-09" db="UniProtKB">
        <authorList>
            <consortium name="Ensembl"/>
        </authorList>
    </citation>
    <scope>IDENTIFICATION</scope>
</reference>
<reference evidence="2" key="1">
    <citation type="submission" date="2025-08" db="UniProtKB">
        <authorList>
            <consortium name="Ensembl"/>
        </authorList>
    </citation>
    <scope>IDENTIFICATION</scope>
</reference>
<evidence type="ECO:0000313" key="3">
    <source>
        <dbReference type="Proteomes" id="UP000472273"/>
    </source>
</evidence>
<organism evidence="2 3">
    <name type="scientific">Pseudonaja textilis</name>
    <name type="common">Eastern brown snake</name>
    <dbReference type="NCBI Taxonomy" id="8673"/>
    <lineage>
        <taxon>Eukaryota</taxon>
        <taxon>Metazoa</taxon>
        <taxon>Chordata</taxon>
        <taxon>Craniata</taxon>
        <taxon>Vertebrata</taxon>
        <taxon>Euteleostomi</taxon>
        <taxon>Lepidosauria</taxon>
        <taxon>Squamata</taxon>
        <taxon>Bifurcata</taxon>
        <taxon>Unidentata</taxon>
        <taxon>Episquamata</taxon>
        <taxon>Toxicofera</taxon>
        <taxon>Serpentes</taxon>
        <taxon>Colubroidea</taxon>
        <taxon>Elapidae</taxon>
        <taxon>Hydrophiinae</taxon>
        <taxon>Pseudonaja</taxon>
    </lineage>
</organism>
<protein>
    <recommendedName>
        <fullName evidence="1">Ig-like domain-containing protein</fullName>
    </recommendedName>
</protein>
<dbReference type="PROSITE" id="PS50835">
    <property type="entry name" value="IG_LIKE"/>
    <property type="match status" value="1"/>
</dbReference>
<dbReference type="AlphaFoldDB" id="A0A670YY60"/>
<feature type="domain" description="Ig-like" evidence="1">
    <location>
        <begin position="2"/>
        <end position="98"/>
    </location>
</feature>
<dbReference type="GeneTree" id="ENSGT00990000213727"/>
<proteinExistence type="predicted"/>
<evidence type="ECO:0000259" key="1">
    <source>
        <dbReference type="PROSITE" id="PS50835"/>
    </source>
</evidence>
<dbReference type="Proteomes" id="UP000472273">
    <property type="component" value="Unplaced"/>
</dbReference>
<dbReference type="Ensembl" id="ENSPTXT00000014894.1">
    <property type="protein sequence ID" value="ENSPTXP00000014438.1"/>
    <property type="gene ID" value="ENSPTXG00000010017.1"/>
</dbReference>
<dbReference type="InterPro" id="IPR013783">
    <property type="entry name" value="Ig-like_fold"/>
</dbReference>
<sequence>MPKTLMVTLNVHPLCPSLGTISSVTLVCSIYSYSLENIQVTWKPDGNFETLPKDRSKFYASSNITVSLEEWNKLKEYTCKVTQCFLTCSGEPVEEILSSSENWQIPPLTGSAPSILCLPIPS</sequence>
<name>A0A670YY60_PSETE</name>
<dbReference type="InterPro" id="IPR007110">
    <property type="entry name" value="Ig-like_dom"/>
</dbReference>
<dbReference type="SMART" id="SM00407">
    <property type="entry name" value="IGc1"/>
    <property type="match status" value="1"/>
</dbReference>
<dbReference type="Pfam" id="PF07654">
    <property type="entry name" value="C1-set"/>
    <property type="match status" value="1"/>
</dbReference>